<evidence type="ECO:0000313" key="2">
    <source>
        <dbReference type="EMBL" id="MZQ87714.1"/>
    </source>
</evidence>
<dbReference type="InterPro" id="IPR036388">
    <property type="entry name" value="WH-like_DNA-bd_sf"/>
</dbReference>
<evidence type="ECO:0000259" key="1">
    <source>
        <dbReference type="PROSITE" id="PS50931"/>
    </source>
</evidence>
<sequence length="59" mass="6505">MTFCWTMGQGLGRCEERGTGRPVRKSDGSKQLTAFRTVMRHRTITEAARALHVSPPSSG</sequence>
<dbReference type="Pfam" id="PF00126">
    <property type="entry name" value="HTH_1"/>
    <property type="match status" value="1"/>
</dbReference>
<name>A0A6L8VBT5_9RHOB</name>
<gene>
    <name evidence="2" type="ORF">GS660_01225</name>
</gene>
<dbReference type="EMBL" id="WWNR01000001">
    <property type="protein sequence ID" value="MZQ87714.1"/>
    <property type="molecule type" value="Genomic_DNA"/>
</dbReference>
<feature type="domain" description="HTH lysR-type" evidence="1">
    <location>
        <begin position="27"/>
        <end position="59"/>
    </location>
</feature>
<dbReference type="Proteomes" id="UP000477083">
    <property type="component" value="Unassembled WGS sequence"/>
</dbReference>
<dbReference type="PROSITE" id="PS50931">
    <property type="entry name" value="HTH_LYSR"/>
    <property type="match status" value="1"/>
</dbReference>
<dbReference type="AlphaFoldDB" id="A0A6L8VBT5"/>
<dbReference type="Gene3D" id="1.10.10.10">
    <property type="entry name" value="Winged helix-like DNA-binding domain superfamily/Winged helix DNA-binding domain"/>
    <property type="match status" value="1"/>
</dbReference>
<reference evidence="2 3" key="1">
    <citation type="submission" date="2020-01" db="EMBL/GenBank/DDBJ databases">
        <title>Frigidibacter albus SP32T (=CGMCC 1.13995T).</title>
        <authorList>
            <person name="Liao X."/>
        </authorList>
    </citation>
    <scope>NUCLEOTIDE SEQUENCE [LARGE SCALE GENOMIC DNA]</scope>
    <source>
        <strain evidence="2 3">SP32</strain>
    </source>
</reference>
<protein>
    <submittedName>
        <fullName evidence="2">LysR family transcriptional regulator</fullName>
    </submittedName>
</protein>
<accession>A0A6L8VBT5</accession>
<proteinExistence type="predicted"/>
<dbReference type="InterPro" id="IPR000847">
    <property type="entry name" value="LysR_HTH_N"/>
</dbReference>
<evidence type="ECO:0000313" key="3">
    <source>
        <dbReference type="Proteomes" id="UP000477083"/>
    </source>
</evidence>
<dbReference type="RefSeq" id="WP_161342575.1">
    <property type="nucleotide sequence ID" value="NZ_BMGW01000001.1"/>
</dbReference>
<comment type="caution">
    <text evidence="2">The sequence shown here is derived from an EMBL/GenBank/DDBJ whole genome shotgun (WGS) entry which is preliminary data.</text>
</comment>
<keyword evidence="3" id="KW-1185">Reference proteome</keyword>
<organism evidence="2 3">
    <name type="scientific">Frigidibacter albus</name>
    <dbReference type="NCBI Taxonomy" id="1465486"/>
    <lineage>
        <taxon>Bacteria</taxon>
        <taxon>Pseudomonadati</taxon>
        <taxon>Pseudomonadota</taxon>
        <taxon>Alphaproteobacteria</taxon>
        <taxon>Rhodobacterales</taxon>
        <taxon>Paracoccaceae</taxon>
        <taxon>Frigidibacter</taxon>
    </lineage>
</organism>
<dbReference type="GO" id="GO:0003700">
    <property type="term" value="F:DNA-binding transcription factor activity"/>
    <property type="evidence" value="ECO:0007669"/>
    <property type="project" value="InterPro"/>
</dbReference>